<evidence type="ECO:0000313" key="10">
    <source>
        <dbReference type="Proteomes" id="UP001161580"/>
    </source>
</evidence>
<dbReference type="PANTHER" id="PTHR31686:SF1">
    <property type="entry name" value="SULFITE EFFLUX PUMP SSU1"/>
    <property type="match status" value="1"/>
</dbReference>
<comment type="subcellular location">
    <subcellularLocation>
        <location evidence="1">Cell membrane</location>
        <topology evidence="1">Multi-pass membrane protein</topology>
    </subcellularLocation>
</comment>
<accession>A0AAE3QD16</accession>
<comment type="caution">
    <text evidence="9">The sequence shown here is derived from an EMBL/GenBank/DDBJ whole genome shotgun (WGS) entry which is preliminary data.</text>
</comment>
<evidence type="ECO:0000256" key="1">
    <source>
        <dbReference type="ARBA" id="ARBA00004651"/>
    </source>
</evidence>
<dbReference type="Proteomes" id="UP001161580">
    <property type="component" value="Unassembled WGS sequence"/>
</dbReference>
<feature type="transmembrane region" description="Helical" evidence="8">
    <location>
        <begin position="133"/>
        <end position="154"/>
    </location>
</feature>
<dbReference type="Gene3D" id="1.50.10.150">
    <property type="entry name" value="Voltage-dependent anion channel"/>
    <property type="match status" value="1"/>
</dbReference>
<dbReference type="Pfam" id="PF03595">
    <property type="entry name" value="SLAC1"/>
    <property type="match status" value="1"/>
</dbReference>
<evidence type="ECO:0000256" key="7">
    <source>
        <dbReference type="ARBA" id="ARBA00023136"/>
    </source>
</evidence>
<feature type="transmembrane region" description="Helical" evidence="8">
    <location>
        <begin position="96"/>
        <end position="121"/>
    </location>
</feature>
<sequence length="381" mass="41208">MSQVIALADRQAPDASRMPHQGHVIRHFTPNWFASTMGTGILSVALAQFPAHPVLFQIGEALWLFNMVLFSTYTALYVARWALYPDEAARIFHHSVVSMFFGCVPMGLATIINGFLIYGIPHIGNTAVAIATTLWWIDVALSLVCGIAIPFIMFTRQSHSIERMTAVWLLPIVACEVASVSGGLLLPHIADMNMQLTVLFTTWLLWACSVPLAMSVLVVLFLRMVVHKLPHVSMASSSWLALGPVGTGSLSLLLMYQNGPAVLAANGFGSVAAAVGGASLLGGVLLWGYGIWWMAIAVMATLRYTREGIPFNIGWWGYTFPLGVYAVATLRFATILPITAISTFGVLLVTALAVIWLFVAALTVRGALNRSLFVSPCLTAE</sequence>
<feature type="transmembrane region" description="Helical" evidence="8">
    <location>
        <begin position="166"/>
        <end position="190"/>
    </location>
</feature>
<keyword evidence="4" id="KW-1003">Cell membrane</keyword>
<dbReference type="CDD" id="cd09318">
    <property type="entry name" value="TDT_SSU1"/>
    <property type="match status" value="1"/>
</dbReference>
<protein>
    <submittedName>
        <fullName evidence="9">TDT family transporter</fullName>
    </submittedName>
</protein>
<dbReference type="EMBL" id="JALDYZ010000002">
    <property type="protein sequence ID" value="MDI7921305.1"/>
    <property type="molecule type" value="Genomic_DNA"/>
</dbReference>
<evidence type="ECO:0000256" key="3">
    <source>
        <dbReference type="ARBA" id="ARBA00022448"/>
    </source>
</evidence>
<dbReference type="GO" id="GO:0000319">
    <property type="term" value="F:sulfite transmembrane transporter activity"/>
    <property type="evidence" value="ECO:0007669"/>
    <property type="project" value="TreeGrafter"/>
</dbReference>
<reference evidence="9" key="1">
    <citation type="submission" date="2022-03" db="EMBL/GenBank/DDBJ databases">
        <title>Fererhizobium litorale gen. nov., sp. nov., isolated from sandy sediments of the Sea of Japan seashore.</title>
        <authorList>
            <person name="Romanenko L."/>
            <person name="Kurilenko V."/>
            <person name="Otstavnykh N."/>
            <person name="Svetashev V."/>
            <person name="Tekutyeva L."/>
            <person name="Isaeva M."/>
            <person name="Mikhailov V."/>
        </authorList>
    </citation>
    <scope>NUCLEOTIDE SEQUENCE</scope>
    <source>
        <strain evidence="9">KMM 9576</strain>
    </source>
</reference>
<proteinExistence type="inferred from homology"/>
<feature type="transmembrane region" description="Helical" evidence="8">
    <location>
        <begin position="340"/>
        <end position="364"/>
    </location>
</feature>
<feature type="transmembrane region" description="Helical" evidence="8">
    <location>
        <begin position="32"/>
        <end position="51"/>
    </location>
</feature>
<dbReference type="InterPro" id="IPR038665">
    <property type="entry name" value="Voltage-dep_anion_channel_sf"/>
</dbReference>
<keyword evidence="5 8" id="KW-0812">Transmembrane</keyword>
<feature type="transmembrane region" description="Helical" evidence="8">
    <location>
        <begin position="63"/>
        <end position="84"/>
    </location>
</feature>
<name>A0AAE3QD16_9HYPH</name>
<evidence type="ECO:0000256" key="4">
    <source>
        <dbReference type="ARBA" id="ARBA00022475"/>
    </source>
</evidence>
<keyword evidence="3" id="KW-0813">Transport</keyword>
<dbReference type="RefSeq" id="WP_311794251.1">
    <property type="nucleotide sequence ID" value="NZ_JALDYZ010000002.1"/>
</dbReference>
<dbReference type="InterPro" id="IPR004695">
    <property type="entry name" value="SLAC1/Mae1/Ssu1/TehA"/>
</dbReference>
<dbReference type="AlphaFoldDB" id="A0AAE3QD16"/>
<keyword evidence="10" id="KW-1185">Reference proteome</keyword>
<dbReference type="GO" id="GO:0005886">
    <property type="term" value="C:plasma membrane"/>
    <property type="evidence" value="ECO:0007669"/>
    <property type="project" value="UniProtKB-SubCell"/>
</dbReference>
<feature type="transmembrane region" description="Helical" evidence="8">
    <location>
        <begin position="238"/>
        <end position="256"/>
    </location>
</feature>
<feature type="transmembrane region" description="Helical" evidence="8">
    <location>
        <begin position="268"/>
        <end position="292"/>
    </location>
</feature>
<feature type="transmembrane region" description="Helical" evidence="8">
    <location>
        <begin position="313"/>
        <end position="334"/>
    </location>
</feature>
<keyword evidence="7 8" id="KW-0472">Membrane</keyword>
<gene>
    <name evidence="9" type="ORF">MRS75_04300</name>
</gene>
<feature type="transmembrane region" description="Helical" evidence="8">
    <location>
        <begin position="202"/>
        <end position="226"/>
    </location>
</feature>
<evidence type="ECO:0000313" key="9">
    <source>
        <dbReference type="EMBL" id="MDI7921305.1"/>
    </source>
</evidence>
<evidence type="ECO:0000256" key="6">
    <source>
        <dbReference type="ARBA" id="ARBA00022989"/>
    </source>
</evidence>
<evidence type="ECO:0000256" key="2">
    <source>
        <dbReference type="ARBA" id="ARBA00008566"/>
    </source>
</evidence>
<keyword evidence="6 8" id="KW-1133">Transmembrane helix</keyword>
<dbReference type="PANTHER" id="PTHR31686">
    <property type="match status" value="1"/>
</dbReference>
<evidence type="ECO:0000256" key="8">
    <source>
        <dbReference type="SAM" id="Phobius"/>
    </source>
</evidence>
<dbReference type="InterPro" id="IPR051629">
    <property type="entry name" value="Sulfite_efflux_TDT"/>
</dbReference>
<evidence type="ECO:0000256" key="5">
    <source>
        <dbReference type="ARBA" id="ARBA00022692"/>
    </source>
</evidence>
<comment type="similarity">
    <text evidence="2">Belongs to the tellurite-resistance/dicarboxylate transporter (TDT) family.</text>
</comment>
<organism evidence="9 10">
    <name type="scientific">Ferirhizobium litorale</name>
    <dbReference type="NCBI Taxonomy" id="2927786"/>
    <lineage>
        <taxon>Bacteria</taxon>
        <taxon>Pseudomonadati</taxon>
        <taxon>Pseudomonadota</taxon>
        <taxon>Alphaproteobacteria</taxon>
        <taxon>Hyphomicrobiales</taxon>
        <taxon>Rhizobiaceae</taxon>
        <taxon>Ferirhizobium</taxon>
    </lineage>
</organism>